<dbReference type="Proteomes" id="UP000648239">
    <property type="component" value="Unassembled WGS sequence"/>
</dbReference>
<dbReference type="EMBL" id="JACXWD010000006">
    <property type="protein sequence ID" value="MBD3867122.1"/>
    <property type="molecule type" value="Genomic_DNA"/>
</dbReference>
<sequence>MGRIRVGVAGWDYPDWNGIVYPAGEAGATDRLAWIARFVDVVEINSTFYRPVAPRTAESWVRRTENKPGFTFTAKAHRSWTHQREDHLVRETLEGLEPLRDAGKLEAVLIQFPQSFHQGPEAMDHLARLTDSAACWPLVLEVRHSSWNHDGLEESLASAGVGWCAVDQPLTGPTLLPPLPLVTTPGAYFRLHGRNTADWFRAGAGRDARYDYLYSGDEVASLAKTASSMADAAEELVVIQNNHFRGKALANAIQMKHRLTGEKPPAPATLVDEYPGLADICSIIRTRLF</sequence>
<comment type="caution">
    <text evidence="1">The sequence shown here is derived from an EMBL/GenBank/DDBJ whole genome shotgun (WGS) entry which is preliminary data.</text>
</comment>
<reference evidence="1 2" key="1">
    <citation type="submission" date="2020-08" db="EMBL/GenBank/DDBJ databases">
        <title>Acidobacteriota in marine sediments use diverse sulfur dissimilation pathways.</title>
        <authorList>
            <person name="Wasmund K."/>
        </authorList>
    </citation>
    <scope>NUCLEOTIDE SEQUENCE [LARGE SCALE GENOMIC DNA]</scope>
    <source>
        <strain evidence="1">MAG AM4</strain>
    </source>
</reference>
<protein>
    <submittedName>
        <fullName evidence="1">DUF72 domain-containing protein</fullName>
    </submittedName>
</protein>
<name>A0A8J7CC88_9BACT</name>
<dbReference type="InterPro" id="IPR036520">
    <property type="entry name" value="UPF0759_sf"/>
</dbReference>
<dbReference type="Pfam" id="PF01904">
    <property type="entry name" value="DUF72"/>
    <property type="match status" value="1"/>
</dbReference>
<organism evidence="1 2">
    <name type="scientific">Candidatus Polarisedimenticola svalbardensis</name>
    <dbReference type="NCBI Taxonomy" id="2886004"/>
    <lineage>
        <taxon>Bacteria</taxon>
        <taxon>Pseudomonadati</taxon>
        <taxon>Acidobacteriota</taxon>
        <taxon>Candidatus Polarisedimenticolia</taxon>
        <taxon>Candidatus Polarisedimenticolales</taxon>
        <taxon>Candidatus Polarisedimenticolaceae</taxon>
        <taxon>Candidatus Polarisedimenticola</taxon>
    </lineage>
</organism>
<evidence type="ECO:0000313" key="1">
    <source>
        <dbReference type="EMBL" id="MBD3867122.1"/>
    </source>
</evidence>
<gene>
    <name evidence="1" type="ORF">IFK94_03270</name>
</gene>
<accession>A0A8J7CC88</accession>
<dbReference type="InterPro" id="IPR002763">
    <property type="entry name" value="DUF72"/>
</dbReference>
<dbReference type="Gene3D" id="3.20.20.410">
    <property type="entry name" value="Protein of unknown function UPF0759"/>
    <property type="match status" value="1"/>
</dbReference>
<dbReference type="AlphaFoldDB" id="A0A8J7CC88"/>
<proteinExistence type="predicted"/>
<dbReference type="SUPFAM" id="SSF117396">
    <property type="entry name" value="TM1631-like"/>
    <property type="match status" value="1"/>
</dbReference>
<dbReference type="PANTHER" id="PTHR30348">
    <property type="entry name" value="UNCHARACTERIZED PROTEIN YECE"/>
    <property type="match status" value="1"/>
</dbReference>
<dbReference type="PANTHER" id="PTHR30348:SF13">
    <property type="entry name" value="UPF0759 PROTEIN YUNF"/>
    <property type="match status" value="1"/>
</dbReference>
<evidence type="ECO:0000313" key="2">
    <source>
        <dbReference type="Proteomes" id="UP000648239"/>
    </source>
</evidence>